<proteinExistence type="predicted"/>
<dbReference type="AlphaFoldDB" id="Q7ULM4"/>
<evidence type="ECO:0000313" key="1">
    <source>
        <dbReference type="EMBL" id="CAD76245.1"/>
    </source>
</evidence>
<dbReference type="EnsemblBacteria" id="CAD76245">
    <property type="protein sequence ID" value="CAD76245"/>
    <property type="gene ID" value="RB9410"/>
</dbReference>
<sequence length="138" mass="15164">MAWQTNDCPLNAGVKQDRRMSQTGFTPLDSGGCKPVNVSHHRNCPPVSLKHERDTLAQRAKTGQIIDTSNSASAGKRRAEHYCPRPLCEGLCGVGEELVCSFVFLVVALCGFGDGRHNFAPLAMRRGMTVCLHRRDQL</sequence>
<dbReference type="Proteomes" id="UP000001025">
    <property type="component" value="Chromosome"/>
</dbReference>
<dbReference type="KEGG" id="rba:RB9410"/>
<dbReference type="STRING" id="243090.RB9410"/>
<accession>Q7ULM4</accession>
<keyword evidence="2" id="KW-1185">Reference proteome</keyword>
<dbReference type="EMBL" id="BX294149">
    <property type="protein sequence ID" value="CAD76245.1"/>
    <property type="molecule type" value="Genomic_DNA"/>
</dbReference>
<dbReference type="InParanoid" id="Q7ULM4"/>
<dbReference type="HOGENOM" id="CLU_1853635_0_0_0"/>
<protein>
    <submittedName>
        <fullName evidence="1">Uncharacterized protein</fullName>
    </submittedName>
</protein>
<gene>
    <name evidence="1" type="ordered locus">RB9410</name>
</gene>
<reference evidence="1 2" key="1">
    <citation type="journal article" date="2003" name="Proc. Natl. Acad. Sci. U.S.A.">
        <title>Complete genome sequence of the marine planctomycete Pirellula sp. strain 1.</title>
        <authorList>
            <person name="Gloeckner F.O."/>
            <person name="Kube M."/>
            <person name="Bauer M."/>
            <person name="Teeling H."/>
            <person name="Lombardot T."/>
            <person name="Ludwig W."/>
            <person name="Gade D."/>
            <person name="Beck A."/>
            <person name="Borzym K."/>
            <person name="Heitmann K."/>
            <person name="Rabus R."/>
            <person name="Schlesner H."/>
            <person name="Amann R."/>
            <person name="Reinhardt R."/>
        </authorList>
    </citation>
    <scope>NUCLEOTIDE SEQUENCE [LARGE SCALE GENOMIC DNA]</scope>
    <source>
        <strain evidence="2">DSM 10527 / NCIMB 13988 / SH1</strain>
    </source>
</reference>
<evidence type="ECO:0000313" key="2">
    <source>
        <dbReference type="Proteomes" id="UP000001025"/>
    </source>
</evidence>
<organism evidence="1 2">
    <name type="scientific">Rhodopirellula baltica (strain DSM 10527 / NCIMB 13988 / SH1)</name>
    <dbReference type="NCBI Taxonomy" id="243090"/>
    <lineage>
        <taxon>Bacteria</taxon>
        <taxon>Pseudomonadati</taxon>
        <taxon>Planctomycetota</taxon>
        <taxon>Planctomycetia</taxon>
        <taxon>Pirellulales</taxon>
        <taxon>Pirellulaceae</taxon>
        <taxon>Rhodopirellula</taxon>
    </lineage>
</organism>
<name>Q7ULM4_RHOBA</name>